<dbReference type="Proteomes" id="UP001152173">
    <property type="component" value="Unassembled WGS sequence"/>
</dbReference>
<sequence>MQQSTKFKQNGQEFLLYVTPNGERKAAIIVSNNNGKALIERLSFDSFEIEDLHIDFINNKCSFTYKETLGMDIATTIQNILLGFFIQYHEQSIAFITYRKKKK</sequence>
<dbReference type="AlphaFoldDB" id="A0A9X3LH22"/>
<gene>
    <name evidence="1" type="ORF">M9R32_08565</name>
</gene>
<proteinExistence type="predicted"/>
<organism evidence="1 2">
    <name type="scientific">Paenisporosarcina quisquiliarum</name>
    <dbReference type="NCBI Taxonomy" id="365346"/>
    <lineage>
        <taxon>Bacteria</taxon>
        <taxon>Bacillati</taxon>
        <taxon>Bacillota</taxon>
        <taxon>Bacilli</taxon>
        <taxon>Bacillales</taxon>
        <taxon>Caryophanaceae</taxon>
        <taxon>Paenisporosarcina</taxon>
    </lineage>
</organism>
<comment type="caution">
    <text evidence="1">The sequence shown here is derived from an EMBL/GenBank/DDBJ whole genome shotgun (WGS) entry which is preliminary data.</text>
</comment>
<dbReference type="RefSeq" id="WP_269926324.1">
    <property type="nucleotide sequence ID" value="NZ_JAMKBJ010000006.1"/>
</dbReference>
<evidence type="ECO:0000313" key="2">
    <source>
        <dbReference type="Proteomes" id="UP001152173"/>
    </source>
</evidence>
<name>A0A9X3LH22_9BACL</name>
<evidence type="ECO:0000313" key="1">
    <source>
        <dbReference type="EMBL" id="MCZ8537229.1"/>
    </source>
</evidence>
<dbReference type="EMBL" id="JAMKBJ010000006">
    <property type="protein sequence ID" value="MCZ8537229.1"/>
    <property type="molecule type" value="Genomic_DNA"/>
</dbReference>
<accession>A0A9X3LH22</accession>
<protein>
    <submittedName>
        <fullName evidence="1">Uncharacterized protein</fullName>
    </submittedName>
</protein>
<reference evidence="1" key="1">
    <citation type="submission" date="2022-05" db="EMBL/GenBank/DDBJ databases">
        <authorList>
            <person name="Colautti A."/>
            <person name="Iacumin L."/>
        </authorList>
    </citation>
    <scope>NUCLEOTIDE SEQUENCE</scope>
    <source>
        <strain evidence="1">SK 55</strain>
    </source>
</reference>
<keyword evidence="2" id="KW-1185">Reference proteome</keyword>